<evidence type="ECO:0000313" key="1">
    <source>
        <dbReference type="EMBL" id="AIS51986.1"/>
    </source>
</evidence>
<dbReference type="AlphaFoldDB" id="A0A097AQ87"/>
<proteinExistence type="predicted"/>
<accession>A0A097AQ87</accession>
<dbReference type="HOGENOM" id="CLU_3085740_0_0_9"/>
<gene>
    <name evidence="1" type="ORF">TKV_c08030</name>
</gene>
<dbReference type="KEGG" id="tki:TKV_c08030"/>
<dbReference type="STRING" id="2325.TKV_c08030"/>
<reference evidence="2" key="1">
    <citation type="journal article" date="2015" name="Genome Announc.">
        <title>Whole-Genome Sequences of 80 Environmental and Clinical Isolates of Burkholderia pseudomallei.</title>
        <authorList>
            <person name="Johnson S.L."/>
            <person name="Baker A.L."/>
            <person name="Chain P.S."/>
            <person name="Currie B.J."/>
            <person name="Daligault H.E."/>
            <person name="Davenport K.W."/>
            <person name="Davis C.B."/>
            <person name="Inglis T.J."/>
            <person name="Kaestli M."/>
            <person name="Koren S."/>
            <person name="Mayo M."/>
            <person name="Merritt A.J."/>
            <person name="Price E.P."/>
            <person name="Sarovich D.S."/>
            <person name="Warner J."/>
            <person name="Rosovitz M.J."/>
        </authorList>
    </citation>
    <scope>NUCLEOTIDE SEQUENCE [LARGE SCALE GENOMIC DNA]</scope>
    <source>
        <strain evidence="2">DSM 2030</strain>
    </source>
</reference>
<dbReference type="EMBL" id="CP009170">
    <property type="protein sequence ID" value="AIS51986.1"/>
    <property type="molecule type" value="Genomic_DNA"/>
</dbReference>
<evidence type="ECO:0000313" key="2">
    <source>
        <dbReference type="Proteomes" id="UP000029669"/>
    </source>
</evidence>
<protein>
    <submittedName>
        <fullName evidence="1">Uncharacterized protein</fullName>
    </submittedName>
</protein>
<name>A0A097AQ87_THEKI</name>
<dbReference type="Proteomes" id="UP000029669">
    <property type="component" value="Chromosome"/>
</dbReference>
<keyword evidence="2" id="KW-1185">Reference proteome</keyword>
<sequence length="52" mass="5797">MKERSKCILAKERDIPWAERIPAKGTLKVALEPVNRSLVGLNGSARYSLSDK</sequence>
<organism evidence="1 2">
    <name type="scientific">Thermoanaerobacter kivui</name>
    <name type="common">Acetogenium kivui</name>
    <dbReference type="NCBI Taxonomy" id="2325"/>
    <lineage>
        <taxon>Bacteria</taxon>
        <taxon>Bacillati</taxon>
        <taxon>Bacillota</taxon>
        <taxon>Clostridia</taxon>
        <taxon>Thermoanaerobacterales</taxon>
        <taxon>Thermoanaerobacteraceae</taxon>
        <taxon>Thermoanaerobacter</taxon>
    </lineage>
</organism>